<dbReference type="AlphaFoldDB" id="A0A9P7M2G2"/>
<protein>
    <recommendedName>
        <fullName evidence="1">Glycoside hydrolase 131 catalytic N-terminal domain-containing protein</fullName>
    </recommendedName>
</protein>
<sequence>MRTDFAINFVAVATAAASGLGREAATTTKCPLVFDGRVPANFTLEQFDVKNNVFNPSFVVGANQTFSSVLRFVNHGTSHSLFDRVGVTKPVEVTINDRSIFAPSVSDFQVGFRRTELMIATNSGKDISTTGIRTLHFSIAKDPARPLNLDHEYQLSFLEDSSFSTNQFVLKTGNITGVNTLDPDSLTLFGNTNKFGDVLFTTPFTTGTFHNFALRLDFTRNTTEVRYSTGLHALKSVTGPRANDISGQGQYHFGLLKKGLNGNGDSKKGTQETGINEGIIYGGIFMEDSTENCWCNY</sequence>
<dbReference type="Gene3D" id="2.60.120.1160">
    <property type="match status" value="1"/>
</dbReference>
<keyword evidence="3" id="KW-1185">Reference proteome</keyword>
<gene>
    <name evidence="2" type="ORF">E4U60_007816</name>
</gene>
<name>A0A9P7M2G2_9HYPO</name>
<feature type="domain" description="Glycoside hydrolase 131 catalytic N-terminal" evidence="1">
    <location>
        <begin position="32"/>
        <end position="290"/>
    </location>
</feature>
<accession>A0A9P7M2G2</accession>
<dbReference type="PANTHER" id="PTHR34612">
    <property type="entry name" value="GH131_N DOMAIN-CONTAINING PROTEIN"/>
    <property type="match status" value="1"/>
</dbReference>
<dbReference type="Proteomes" id="UP000706124">
    <property type="component" value="Unassembled WGS sequence"/>
</dbReference>
<evidence type="ECO:0000259" key="1">
    <source>
        <dbReference type="Pfam" id="PF18271"/>
    </source>
</evidence>
<dbReference type="PANTHER" id="PTHR34612:SF2">
    <property type="entry name" value="GLYCOSIDE HYDROLASE 131 CATALYTIC N-TERMINAL DOMAIN-CONTAINING PROTEIN"/>
    <property type="match status" value="1"/>
</dbReference>
<comment type="caution">
    <text evidence="2">The sequence shown here is derived from an EMBL/GenBank/DDBJ whole genome shotgun (WGS) entry which is preliminary data.</text>
</comment>
<reference evidence="2 3" key="1">
    <citation type="journal article" date="2020" name="bioRxiv">
        <title>Whole genome comparisons of ergot fungi reveals the divergence and evolution of species within the genus Claviceps are the result of varying mechanisms driving genome evolution and host range expansion.</title>
        <authorList>
            <person name="Wyka S.A."/>
            <person name="Mondo S.J."/>
            <person name="Liu M."/>
            <person name="Dettman J."/>
            <person name="Nalam V."/>
            <person name="Broders K.D."/>
        </authorList>
    </citation>
    <scope>NUCLEOTIDE SEQUENCE [LARGE SCALE GENOMIC DNA]</scope>
    <source>
        <strain evidence="2 3">CCC 1485</strain>
    </source>
</reference>
<dbReference type="InterPro" id="IPR041524">
    <property type="entry name" value="GH131_N"/>
</dbReference>
<evidence type="ECO:0000313" key="2">
    <source>
        <dbReference type="EMBL" id="KAG5928228.1"/>
    </source>
</evidence>
<proteinExistence type="predicted"/>
<dbReference type="Pfam" id="PF18271">
    <property type="entry name" value="GH131_N"/>
    <property type="match status" value="1"/>
</dbReference>
<evidence type="ECO:0000313" key="3">
    <source>
        <dbReference type="Proteomes" id="UP000706124"/>
    </source>
</evidence>
<organism evidence="2 3">
    <name type="scientific">Claviceps pazoutovae</name>
    <dbReference type="NCBI Taxonomy" id="1649127"/>
    <lineage>
        <taxon>Eukaryota</taxon>
        <taxon>Fungi</taxon>
        <taxon>Dikarya</taxon>
        <taxon>Ascomycota</taxon>
        <taxon>Pezizomycotina</taxon>
        <taxon>Sordariomycetes</taxon>
        <taxon>Hypocreomycetidae</taxon>
        <taxon>Hypocreales</taxon>
        <taxon>Clavicipitaceae</taxon>
        <taxon>Claviceps</taxon>
    </lineage>
</organism>
<dbReference type="EMBL" id="SRPO01000937">
    <property type="protein sequence ID" value="KAG5928228.1"/>
    <property type="molecule type" value="Genomic_DNA"/>
</dbReference>
<dbReference type="OrthoDB" id="5283326at2759"/>